<dbReference type="RefSeq" id="WP_084090877.1">
    <property type="nucleotide sequence ID" value="NZ_FWXD01000011.1"/>
</dbReference>
<evidence type="ECO:0000256" key="2">
    <source>
        <dbReference type="ARBA" id="ARBA00022801"/>
    </source>
</evidence>
<dbReference type="InterPro" id="IPR036196">
    <property type="entry name" value="Ptyr_pPase_sf"/>
</dbReference>
<dbReference type="OrthoDB" id="9784339at2"/>
<feature type="domain" description="Phosphotyrosine protein phosphatase I" evidence="5">
    <location>
        <begin position="5"/>
        <end position="154"/>
    </location>
</feature>
<dbReference type="SUPFAM" id="SSF52788">
    <property type="entry name" value="Phosphotyrosine protein phosphatases I"/>
    <property type="match status" value="1"/>
</dbReference>
<protein>
    <submittedName>
        <fullName evidence="6">Protein-tyrosine phosphatase</fullName>
    </submittedName>
</protein>
<dbReference type="InterPro" id="IPR023485">
    <property type="entry name" value="Ptyr_pPase"/>
</dbReference>
<dbReference type="AlphaFoldDB" id="A0A1W1XPK8"/>
<dbReference type="CDD" id="cd16343">
    <property type="entry name" value="LMWPTP"/>
    <property type="match status" value="1"/>
</dbReference>
<keyword evidence="2" id="KW-0378">Hydrolase</keyword>
<dbReference type="STRING" id="1121001.SAMN02745857_02173"/>
<dbReference type="FunFam" id="3.40.50.2300:FF:000113">
    <property type="entry name" value="Low molecular weight protein-tyrosine-phosphatase"/>
    <property type="match status" value="1"/>
</dbReference>
<name>A0A1W1XPK8_9NEIS</name>
<reference evidence="6 7" key="1">
    <citation type="submission" date="2017-04" db="EMBL/GenBank/DDBJ databases">
        <authorList>
            <person name="Afonso C.L."/>
            <person name="Miller P.J."/>
            <person name="Scott M.A."/>
            <person name="Spackman E."/>
            <person name="Goraichik I."/>
            <person name="Dimitrov K.M."/>
            <person name="Suarez D.L."/>
            <person name="Swayne D.E."/>
        </authorList>
    </citation>
    <scope>NUCLEOTIDE SEQUENCE [LARGE SCALE GENOMIC DNA]</scope>
    <source>
        <strain evidence="6 7">DSM 23236</strain>
    </source>
</reference>
<keyword evidence="3" id="KW-0904">Protein phosphatase</keyword>
<feature type="active site" evidence="4">
    <location>
        <position position="17"/>
    </location>
</feature>
<evidence type="ECO:0000313" key="6">
    <source>
        <dbReference type="EMBL" id="SMC25448.1"/>
    </source>
</evidence>
<dbReference type="Pfam" id="PF01451">
    <property type="entry name" value="LMWPc"/>
    <property type="match status" value="1"/>
</dbReference>
<evidence type="ECO:0000259" key="5">
    <source>
        <dbReference type="SMART" id="SM00226"/>
    </source>
</evidence>
<dbReference type="PANTHER" id="PTHR47439:SF1">
    <property type="entry name" value="ACID PHOSPHATASE"/>
    <property type="match status" value="1"/>
</dbReference>
<dbReference type="PRINTS" id="PR00719">
    <property type="entry name" value="LMWPTPASE"/>
</dbReference>
<evidence type="ECO:0000256" key="4">
    <source>
        <dbReference type="PIRSR" id="PIRSR617867-1"/>
    </source>
</evidence>
<dbReference type="PANTHER" id="PTHR47439">
    <property type="entry name" value="LOW MOLECULAR WEIGHT PHOSPHOTYROSINE PROTEIN PHOSPHATASE-RELATED"/>
    <property type="match status" value="1"/>
</dbReference>
<gene>
    <name evidence="6" type="ORF">SAMN02745857_02173</name>
</gene>
<accession>A0A1W1XPK8</accession>
<organism evidence="6 7">
    <name type="scientific">Andreprevotia lacus DSM 23236</name>
    <dbReference type="NCBI Taxonomy" id="1121001"/>
    <lineage>
        <taxon>Bacteria</taxon>
        <taxon>Pseudomonadati</taxon>
        <taxon>Pseudomonadota</taxon>
        <taxon>Betaproteobacteria</taxon>
        <taxon>Neisseriales</taxon>
        <taxon>Chitinibacteraceae</taxon>
        <taxon>Andreprevotia</taxon>
    </lineage>
</organism>
<keyword evidence="7" id="KW-1185">Reference proteome</keyword>
<dbReference type="SMART" id="SM00226">
    <property type="entry name" value="LMWPc"/>
    <property type="match status" value="1"/>
</dbReference>
<evidence type="ECO:0000256" key="1">
    <source>
        <dbReference type="ARBA" id="ARBA00011063"/>
    </source>
</evidence>
<dbReference type="GO" id="GO:0004725">
    <property type="term" value="F:protein tyrosine phosphatase activity"/>
    <property type="evidence" value="ECO:0007669"/>
    <property type="project" value="InterPro"/>
</dbReference>
<evidence type="ECO:0000256" key="3">
    <source>
        <dbReference type="ARBA" id="ARBA00022912"/>
    </source>
</evidence>
<comment type="similarity">
    <text evidence="1">Belongs to the low molecular weight phosphotyrosine protein phosphatase family.</text>
</comment>
<dbReference type="InterPro" id="IPR052995">
    <property type="entry name" value="LMW-PTP"/>
</dbReference>
<evidence type="ECO:0000313" key="7">
    <source>
        <dbReference type="Proteomes" id="UP000192761"/>
    </source>
</evidence>
<feature type="active site" description="Nucleophile" evidence="4">
    <location>
        <position position="11"/>
    </location>
</feature>
<dbReference type="Gene3D" id="3.40.50.2300">
    <property type="match status" value="1"/>
</dbReference>
<proteinExistence type="inferred from homology"/>
<dbReference type="EMBL" id="FWXD01000011">
    <property type="protein sequence ID" value="SMC25448.1"/>
    <property type="molecule type" value="Genomic_DNA"/>
</dbReference>
<dbReference type="InterPro" id="IPR017867">
    <property type="entry name" value="Tyr_phospatase_low_mol_wt"/>
</dbReference>
<feature type="active site" description="Proton donor" evidence="4">
    <location>
        <position position="128"/>
    </location>
</feature>
<sequence length="159" mass="17441">MNTKYAVLFICTGNICRSPTADGVLRQRVADAGLAGQVVVDSAGTHDYHIGEAPDRRSTAHAAKRGYDLSPLRAREVKPADFSQFDLILAMDKGHLRLLERACPASQRHKLKLFLAFATRHDEQEVPDPYYGGADGFEHVLDLVEDGCDGLLAHIRASL</sequence>
<dbReference type="Proteomes" id="UP000192761">
    <property type="component" value="Unassembled WGS sequence"/>
</dbReference>